<protein>
    <recommendedName>
        <fullName evidence="2">Response regulatory domain-containing protein</fullName>
    </recommendedName>
</protein>
<dbReference type="GO" id="GO:0000160">
    <property type="term" value="P:phosphorelay signal transduction system"/>
    <property type="evidence" value="ECO:0007669"/>
    <property type="project" value="InterPro"/>
</dbReference>
<evidence type="ECO:0000259" key="2">
    <source>
        <dbReference type="PROSITE" id="PS50110"/>
    </source>
</evidence>
<evidence type="ECO:0000313" key="3">
    <source>
        <dbReference type="EMBL" id="KAK3198553.1"/>
    </source>
</evidence>
<dbReference type="PANTHER" id="PTHR43228:SF1">
    <property type="entry name" value="TWO-COMPONENT RESPONSE REGULATOR ARR22"/>
    <property type="match status" value="1"/>
</dbReference>
<dbReference type="PROSITE" id="PS50110">
    <property type="entry name" value="RESPONSE_REGULATORY"/>
    <property type="match status" value="1"/>
</dbReference>
<keyword evidence="1" id="KW-0597">Phosphoprotein</keyword>
<dbReference type="InterPro" id="IPR001789">
    <property type="entry name" value="Sig_transdc_resp-reg_receiver"/>
</dbReference>
<dbReference type="InterPro" id="IPR052048">
    <property type="entry name" value="ST_Response_Regulator"/>
</dbReference>
<dbReference type="AlphaFoldDB" id="A0AAE0A0J9"/>
<evidence type="ECO:0000313" key="4">
    <source>
        <dbReference type="Proteomes" id="UP001281410"/>
    </source>
</evidence>
<evidence type="ECO:0000256" key="1">
    <source>
        <dbReference type="PROSITE-ProRule" id="PRU00169"/>
    </source>
</evidence>
<gene>
    <name evidence="3" type="ORF">Dsin_021968</name>
</gene>
<proteinExistence type="predicted"/>
<dbReference type="SUPFAM" id="SSF52172">
    <property type="entry name" value="CheY-like"/>
    <property type="match status" value="1"/>
</dbReference>
<dbReference type="PANTHER" id="PTHR43228">
    <property type="entry name" value="TWO-COMPONENT RESPONSE REGULATOR"/>
    <property type="match status" value="1"/>
</dbReference>
<dbReference type="CDD" id="cd17546">
    <property type="entry name" value="REC_hyHK_CKI1_RcsC-like"/>
    <property type="match status" value="1"/>
</dbReference>
<reference evidence="3" key="1">
    <citation type="journal article" date="2023" name="Plant J.">
        <title>Genome sequences and population genomics provide insights into the demographic history, inbreeding, and mutation load of two 'living fossil' tree species of Dipteronia.</title>
        <authorList>
            <person name="Feng Y."/>
            <person name="Comes H.P."/>
            <person name="Chen J."/>
            <person name="Zhu S."/>
            <person name="Lu R."/>
            <person name="Zhang X."/>
            <person name="Li P."/>
            <person name="Qiu J."/>
            <person name="Olsen K.M."/>
            <person name="Qiu Y."/>
        </authorList>
    </citation>
    <scope>NUCLEOTIDE SEQUENCE</scope>
    <source>
        <strain evidence="3">NBL</strain>
    </source>
</reference>
<organism evidence="3 4">
    <name type="scientific">Dipteronia sinensis</name>
    <dbReference type="NCBI Taxonomy" id="43782"/>
    <lineage>
        <taxon>Eukaryota</taxon>
        <taxon>Viridiplantae</taxon>
        <taxon>Streptophyta</taxon>
        <taxon>Embryophyta</taxon>
        <taxon>Tracheophyta</taxon>
        <taxon>Spermatophyta</taxon>
        <taxon>Magnoliopsida</taxon>
        <taxon>eudicotyledons</taxon>
        <taxon>Gunneridae</taxon>
        <taxon>Pentapetalae</taxon>
        <taxon>rosids</taxon>
        <taxon>malvids</taxon>
        <taxon>Sapindales</taxon>
        <taxon>Sapindaceae</taxon>
        <taxon>Hippocastanoideae</taxon>
        <taxon>Acereae</taxon>
        <taxon>Dipteronia</taxon>
    </lineage>
</organism>
<sequence>MMFLISQEIGQKMSLGDKVSSSKGTEKPFTALIVDDDFLIRKMHESILKSVGITTQIAHNGNEAVDIFRSGANFDIVLMDMEMPIMNGIEATKELRAMGVVCKIVGVTSCENTAEKEAFKQAGLDILHEKPLTLAKVNSILEQPQN</sequence>
<dbReference type="EMBL" id="JANJYJ010000007">
    <property type="protein sequence ID" value="KAK3198553.1"/>
    <property type="molecule type" value="Genomic_DNA"/>
</dbReference>
<dbReference type="InterPro" id="IPR011006">
    <property type="entry name" value="CheY-like_superfamily"/>
</dbReference>
<accession>A0AAE0A0J9</accession>
<comment type="caution">
    <text evidence="3">The sequence shown here is derived from an EMBL/GenBank/DDBJ whole genome shotgun (WGS) entry which is preliminary data.</text>
</comment>
<dbReference type="Gene3D" id="3.40.50.2300">
    <property type="match status" value="1"/>
</dbReference>
<keyword evidence="4" id="KW-1185">Reference proteome</keyword>
<name>A0AAE0A0J9_9ROSI</name>
<dbReference type="Pfam" id="PF00072">
    <property type="entry name" value="Response_reg"/>
    <property type="match status" value="1"/>
</dbReference>
<dbReference type="Proteomes" id="UP001281410">
    <property type="component" value="Unassembled WGS sequence"/>
</dbReference>
<feature type="domain" description="Response regulatory" evidence="2">
    <location>
        <begin position="30"/>
        <end position="145"/>
    </location>
</feature>
<dbReference type="SMART" id="SM00448">
    <property type="entry name" value="REC"/>
    <property type="match status" value="1"/>
</dbReference>
<feature type="modified residue" description="4-aspartylphosphate" evidence="1">
    <location>
        <position position="80"/>
    </location>
</feature>